<comment type="caution">
    <text evidence="3">The sequence shown here is derived from an EMBL/GenBank/DDBJ whole genome shotgun (WGS) entry which is preliminary data.</text>
</comment>
<evidence type="ECO:0008006" key="5">
    <source>
        <dbReference type="Google" id="ProtNLM"/>
    </source>
</evidence>
<protein>
    <recommendedName>
        <fullName evidence="5">Secreted protein</fullName>
    </recommendedName>
</protein>
<feature type="chain" id="PRO_5042908846" description="Secreted protein" evidence="2">
    <location>
        <begin position="44"/>
        <end position="96"/>
    </location>
</feature>
<keyword evidence="4" id="KW-1185">Reference proteome</keyword>
<organism evidence="3 4">
    <name type="scientific">Parathielavia hyrcaniae</name>
    <dbReference type="NCBI Taxonomy" id="113614"/>
    <lineage>
        <taxon>Eukaryota</taxon>
        <taxon>Fungi</taxon>
        <taxon>Dikarya</taxon>
        <taxon>Ascomycota</taxon>
        <taxon>Pezizomycotina</taxon>
        <taxon>Sordariomycetes</taxon>
        <taxon>Sordariomycetidae</taxon>
        <taxon>Sordariales</taxon>
        <taxon>Chaetomiaceae</taxon>
        <taxon>Parathielavia</taxon>
    </lineage>
</organism>
<proteinExistence type="predicted"/>
<dbReference type="Proteomes" id="UP001305647">
    <property type="component" value="Unassembled WGS sequence"/>
</dbReference>
<dbReference type="EMBL" id="MU863634">
    <property type="protein sequence ID" value="KAK4101714.1"/>
    <property type="molecule type" value="Genomic_DNA"/>
</dbReference>
<name>A0AAN6T2J1_9PEZI</name>
<reference evidence="3" key="1">
    <citation type="journal article" date="2023" name="Mol. Phylogenet. Evol.">
        <title>Genome-scale phylogeny and comparative genomics of the fungal order Sordariales.</title>
        <authorList>
            <person name="Hensen N."/>
            <person name="Bonometti L."/>
            <person name="Westerberg I."/>
            <person name="Brannstrom I.O."/>
            <person name="Guillou S."/>
            <person name="Cros-Aarteil S."/>
            <person name="Calhoun S."/>
            <person name="Haridas S."/>
            <person name="Kuo A."/>
            <person name="Mondo S."/>
            <person name="Pangilinan J."/>
            <person name="Riley R."/>
            <person name="LaButti K."/>
            <person name="Andreopoulos B."/>
            <person name="Lipzen A."/>
            <person name="Chen C."/>
            <person name="Yan M."/>
            <person name="Daum C."/>
            <person name="Ng V."/>
            <person name="Clum A."/>
            <person name="Steindorff A."/>
            <person name="Ohm R.A."/>
            <person name="Martin F."/>
            <person name="Silar P."/>
            <person name="Natvig D.O."/>
            <person name="Lalanne C."/>
            <person name="Gautier V."/>
            <person name="Ament-Velasquez S.L."/>
            <person name="Kruys A."/>
            <person name="Hutchinson M.I."/>
            <person name="Powell A.J."/>
            <person name="Barry K."/>
            <person name="Miller A.N."/>
            <person name="Grigoriev I.V."/>
            <person name="Debuchy R."/>
            <person name="Gladieux P."/>
            <person name="Hiltunen Thoren M."/>
            <person name="Johannesson H."/>
        </authorList>
    </citation>
    <scope>NUCLEOTIDE SEQUENCE</scope>
    <source>
        <strain evidence="3">CBS 757.83</strain>
    </source>
</reference>
<evidence type="ECO:0000313" key="3">
    <source>
        <dbReference type="EMBL" id="KAK4101714.1"/>
    </source>
</evidence>
<accession>A0AAN6T2J1</accession>
<reference evidence="3" key="2">
    <citation type="submission" date="2023-05" db="EMBL/GenBank/DDBJ databases">
        <authorList>
            <consortium name="Lawrence Berkeley National Laboratory"/>
            <person name="Steindorff A."/>
            <person name="Hensen N."/>
            <person name="Bonometti L."/>
            <person name="Westerberg I."/>
            <person name="Brannstrom I.O."/>
            <person name="Guillou S."/>
            <person name="Cros-Aarteil S."/>
            <person name="Calhoun S."/>
            <person name="Haridas S."/>
            <person name="Kuo A."/>
            <person name="Mondo S."/>
            <person name="Pangilinan J."/>
            <person name="Riley R."/>
            <person name="Labutti K."/>
            <person name="Andreopoulos B."/>
            <person name="Lipzen A."/>
            <person name="Chen C."/>
            <person name="Yanf M."/>
            <person name="Daum C."/>
            <person name="Ng V."/>
            <person name="Clum A."/>
            <person name="Ohm R."/>
            <person name="Martin F."/>
            <person name="Silar P."/>
            <person name="Natvig D."/>
            <person name="Lalanne C."/>
            <person name="Gautier V."/>
            <person name="Ament-Velasquez S.L."/>
            <person name="Kruys A."/>
            <person name="Hutchinson M.I."/>
            <person name="Powell A.J."/>
            <person name="Barry K."/>
            <person name="Miller A.N."/>
            <person name="Grigoriev I.V."/>
            <person name="Debuchy R."/>
            <person name="Gladieux P."/>
            <person name="Thoren M.H."/>
            <person name="Johannesson H."/>
        </authorList>
    </citation>
    <scope>NUCLEOTIDE SEQUENCE</scope>
    <source>
        <strain evidence="3">CBS 757.83</strain>
    </source>
</reference>
<evidence type="ECO:0000256" key="2">
    <source>
        <dbReference type="SAM" id="SignalP"/>
    </source>
</evidence>
<dbReference type="AlphaFoldDB" id="A0AAN6T2J1"/>
<evidence type="ECO:0000256" key="1">
    <source>
        <dbReference type="SAM" id="MobiDB-lite"/>
    </source>
</evidence>
<keyword evidence="2" id="KW-0732">Signal</keyword>
<gene>
    <name evidence="3" type="ORF">N658DRAFT_496152</name>
</gene>
<feature type="signal peptide" evidence="2">
    <location>
        <begin position="1"/>
        <end position="43"/>
    </location>
</feature>
<sequence>MSNPTTTNTRHGRDGRANESIIPRQHVLLILLVLLAPLPRVAKSPTVEAAQAGDWLHWLGDFRFRRRAHPSSGLRDASRMRLNAPLPRCSDLSPSR</sequence>
<evidence type="ECO:0000313" key="4">
    <source>
        <dbReference type="Proteomes" id="UP001305647"/>
    </source>
</evidence>
<feature type="region of interest" description="Disordered" evidence="1">
    <location>
        <begin position="70"/>
        <end position="96"/>
    </location>
</feature>